<dbReference type="Gene3D" id="3.40.50.10300">
    <property type="entry name" value="CoaB-like"/>
    <property type="match status" value="1"/>
</dbReference>
<feature type="binding site" evidence="3">
    <location>
        <position position="274"/>
    </location>
    <ligand>
        <name>CTP</name>
        <dbReference type="ChEBI" id="CHEBI:37563"/>
    </ligand>
</feature>
<dbReference type="RefSeq" id="WP_066100200.1">
    <property type="nucleotide sequence ID" value="NZ_CP016027.1"/>
</dbReference>
<dbReference type="EC" id="4.1.1.36" evidence="3"/>
<accession>A0A191ZHR3</accession>
<keyword evidence="3" id="KW-0511">Multifunctional enzyme</keyword>
<keyword evidence="3 4" id="KW-0288">FMN</keyword>
<dbReference type="InterPro" id="IPR007085">
    <property type="entry name" value="DNA/pantothenate-metab_flavo_C"/>
</dbReference>
<keyword evidence="3" id="KW-0460">Magnesium</keyword>
<name>A0A191ZHR3_9GAMM</name>
<keyword evidence="3 4" id="KW-0285">Flavoprotein</keyword>
<feature type="region of interest" description="Phosphopantothenate--cysteine ligase" evidence="3">
    <location>
        <begin position="187"/>
        <end position="396"/>
    </location>
</feature>
<comment type="function">
    <text evidence="3">Catalyzes two sequential steps in the biosynthesis of coenzyme A. In the first step cysteine is conjugated to 4'-phosphopantothenate to form 4-phosphopantothenoylcysteine. In the second step the latter compound is decarboxylated to form 4'-phosphopantotheine.</text>
</comment>
<evidence type="ECO:0000259" key="6">
    <source>
        <dbReference type="Pfam" id="PF04127"/>
    </source>
</evidence>
<dbReference type="GO" id="GO:0004633">
    <property type="term" value="F:phosphopantothenoylcysteine decarboxylase activity"/>
    <property type="evidence" value="ECO:0007669"/>
    <property type="project" value="UniProtKB-UniRule"/>
</dbReference>
<dbReference type="InterPro" id="IPR005252">
    <property type="entry name" value="CoaBC"/>
</dbReference>
<keyword evidence="8" id="KW-1185">Reference proteome</keyword>
<dbReference type="GO" id="GO:0004632">
    <property type="term" value="F:phosphopantothenate--cysteine ligase activity"/>
    <property type="evidence" value="ECO:0007669"/>
    <property type="project" value="UniProtKB-UniRule"/>
</dbReference>
<dbReference type="PANTHER" id="PTHR14359">
    <property type="entry name" value="HOMO-OLIGOMERIC FLAVIN CONTAINING CYS DECARBOXYLASE FAMILY"/>
    <property type="match status" value="1"/>
</dbReference>
<dbReference type="GO" id="GO:0010181">
    <property type="term" value="F:FMN binding"/>
    <property type="evidence" value="ECO:0007669"/>
    <property type="project" value="UniProtKB-UniRule"/>
</dbReference>
<evidence type="ECO:0000256" key="2">
    <source>
        <dbReference type="ARBA" id="ARBA00023239"/>
    </source>
</evidence>
<proteinExistence type="inferred from homology"/>
<comment type="cofactor">
    <cofactor evidence="3">
        <name>Mg(2+)</name>
        <dbReference type="ChEBI" id="CHEBI:18420"/>
    </cofactor>
</comment>
<sequence length="396" mass="41853">MRILIGIAGGIAAYKTITLVRRLVEAGAEVRVVMTEAAAQFVTPLSLQAVSGHPVRMQLFDAEAEAGMDHIALARWTDQVVIAPASADLIARLAQGMANDLLTTLVLATTAPVTLAPAMNRQMWAHPAVQANVRTLLSRGVRLIGPASGAQACGEVGAGRMVEPEDIARQVLETTPASPVDWRGKRVVITAGGTREPIDPVRFIANRSSGRMGFALAAAAAACGADVRLICGPNALDTPPGVTRIDVETALQMAEAVSAIESMDVFIGAAAVADYRVAEIAPQKMKKDPAQPGLTLHLVPNPDIIATVARRANRPFVVGFAAETEQLLRHAAEKRIAKGMDLICANEVGDGRAFDQPDNALTLIWSDGSQQLPLAPKATLATEIVAIIDELMRRTE</sequence>
<gene>
    <name evidence="3" type="primary">coaBC</name>
    <name evidence="7" type="ORF">A9404_08445</name>
</gene>
<keyword evidence="3" id="KW-0479">Metal-binding</keyword>
<feature type="binding site" evidence="3">
    <location>
        <position position="338"/>
    </location>
    <ligand>
        <name>CTP</name>
        <dbReference type="ChEBI" id="CHEBI:37563"/>
    </ligand>
</feature>
<reference evidence="7 8" key="1">
    <citation type="submission" date="2016-06" db="EMBL/GenBank/DDBJ databases">
        <title>Insight into the functional genes involving in sulfur oxidation in Pearl River water.</title>
        <authorList>
            <person name="Luo J."/>
            <person name="Tan X."/>
            <person name="Lin W."/>
        </authorList>
    </citation>
    <scope>NUCLEOTIDE SEQUENCE [LARGE SCALE GENOMIC DNA]</scope>
    <source>
        <strain evidence="7 8">LS2</strain>
    </source>
</reference>
<dbReference type="NCBIfam" id="TIGR00521">
    <property type="entry name" value="coaBC_dfp"/>
    <property type="match status" value="1"/>
</dbReference>
<dbReference type="GO" id="GO:0015937">
    <property type="term" value="P:coenzyme A biosynthetic process"/>
    <property type="evidence" value="ECO:0007669"/>
    <property type="project" value="UniProtKB-UniRule"/>
</dbReference>
<comment type="caution">
    <text evidence="3">Lacks conserved residue(s) required for the propagation of feature annotation.</text>
</comment>
<feature type="binding site" evidence="3">
    <location>
        <position position="320"/>
    </location>
    <ligand>
        <name>CTP</name>
        <dbReference type="ChEBI" id="CHEBI:37563"/>
    </ligand>
</feature>
<comment type="pathway">
    <text evidence="3 4">Cofactor biosynthesis; coenzyme A biosynthesis; CoA from (R)-pantothenate: step 2/5.</text>
</comment>
<keyword evidence="2 3" id="KW-0456">Lyase</keyword>
<keyword evidence="1 3" id="KW-0210">Decarboxylase</keyword>
<dbReference type="PANTHER" id="PTHR14359:SF6">
    <property type="entry name" value="PHOSPHOPANTOTHENOYLCYSTEINE DECARBOXYLASE"/>
    <property type="match status" value="1"/>
</dbReference>
<comment type="pathway">
    <text evidence="3 4">Cofactor biosynthesis; coenzyme A biosynthesis; CoA from (R)-pantothenate: step 3/5.</text>
</comment>
<dbReference type="InterPro" id="IPR003382">
    <property type="entry name" value="Flavoprotein"/>
</dbReference>
<evidence type="ECO:0000256" key="1">
    <source>
        <dbReference type="ARBA" id="ARBA00022793"/>
    </source>
</evidence>
<dbReference type="GO" id="GO:0071513">
    <property type="term" value="C:phosphopantothenoylcysteine decarboxylase complex"/>
    <property type="evidence" value="ECO:0007669"/>
    <property type="project" value="TreeGrafter"/>
</dbReference>
<feature type="active site" description="Proton donor" evidence="3">
    <location>
        <position position="153"/>
    </location>
</feature>
<comment type="similarity">
    <text evidence="3 4">In the N-terminal section; belongs to the HFCD (homo-oligomeric flavin containing Cys decarboxylase) superfamily.</text>
</comment>
<feature type="binding site" evidence="3">
    <location>
        <position position="334"/>
    </location>
    <ligand>
        <name>CTP</name>
        <dbReference type="ChEBI" id="CHEBI:37563"/>
    </ligand>
</feature>
<comment type="catalytic activity">
    <reaction evidence="3 4">
        <text>N-[(R)-4-phosphopantothenoyl]-L-cysteine + H(+) = (R)-4'-phosphopantetheine + CO2</text>
        <dbReference type="Rhea" id="RHEA:16793"/>
        <dbReference type="ChEBI" id="CHEBI:15378"/>
        <dbReference type="ChEBI" id="CHEBI:16526"/>
        <dbReference type="ChEBI" id="CHEBI:59458"/>
        <dbReference type="ChEBI" id="CHEBI:61723"/>
        <dbReference type="EC" id="4.1.1.36"/>
    </reaction>
</comment>
<dbReference type="SUPFAM" id="SSF102645">
    <property type="entry name" value="CoaB-like"/>
    <property type="match status" value="1"/>
</dbReference>
<comment type="similarity">
    <text evidence="3 4">In the C-terminal section; belongs to the PPC synthetase family.</text>
</comment>
<evidence type="ECO:0000313" key="7">
    <source>
        <dbReference type="EMBL" id="ANJ67405.1"/>
    </source>
</evidence>
<comment type="cofactor">
    <cofactor evidence="3">
        <name>FMN</name>
        <dbReference type="ChEBI" id="CHEBI:58210"/>
    </cofactor>
    <text evidence="3">Binds 1 FMN per subunit.</text>
</comment>
<dbReference type="KEGG" id="haz:A9404_08445"/>
<organism evidence="7 8">
    <name type="scientific">Halothiobacillus diazotrophicus</name>
    <dbReference type="NCBI Taxonomy" id="1860122"/>
    <lineage>
        <taxon>Bacteria</taxon>
        <taxon>Pseudomonadati</taxon>
        <taxon>Pseudomonadota</taxon>
        <taxon>Gammaproteobacteria</taxon>
        <taxon>Chromatiales</taxon>
        <taxon>Halothiobacillaceae</taxon>
        <taxon>Halothiobacillus</taxon>
    </lineage>
</organism>
<dbReference type="Proteomes" id="UP000078596">
    <property type="component" value="Chromosome"/>
</dbReference>
<comment type="function">
    <text evidence="4">Catalyzes two steps in the biosynthesis of coenzyme A. In the first step cysteine is conjugated to 4'-phosphopantothenate to form 4-phosphopantothenoylcysteine, in the latter compound is decarboxylated to form 4'-phosphopantotheine.</text>
</comment>
<feature type="binding site" evidence="3">
    <location>
        <position position="284"/>
    </location>
    <ligand>
        <name>CTP</name>
        <dbReference type="ChEBI" id="CHEBI:37563"/>
    </ligand>
</feature>
<dbReference type="Pfam" id="PF04127">
    <property type="entry name" value="DFP"/>
    <property type="match status" value="1"/>
</dbReference>
<dbReference type="EMBL" id="CP016027">
    <property type="protein sequence ID" value="ANJ67405.1"/>
    <property type="molecule type" value="Genomic_DNA"/>
</dbReference>
<protein>
    <recommendedName>
        <fullName evidence="3">Coenzyme A biosynthesis bifunctional protein CoaBC</fullName>
    </recommendedName>
    <alternativeName>
        <fullName evidence="3">DNA/pantothenate metabolism flavoprotein</fullName>
    </alternativeName>
    <alternativeName>
        <fullName evidence="3">Phosphopantothenoylcysteine synthetase/decarboxylase</fullName>
        <shortName evidence="3">PPCS-PPCDC</shortName>
    </alternativeName>
    <domain>
        <recommendedName>
            <fullName evidence="3">Phosphopantothenoylcysteine decarboxylase</fullName>
            <shortName evidence="3">PPC decarboxylase</shortName>
            <shortName evidence="3">PPC-DC</shortName>
            <ecNumber evidence="3">4.1.1.36</ecNumber>
        </recommendedName>
        <alternativeName>
            <fullName evidence="3">CoaC</fullName>
        </alternativeName>
    </domain>
    <domain>
        <recommendedName>
            <fullName evidence="3">Phosphopantothenate--cysteine ligase</fullName>
            <ecNumber evidence="3">6.3.2.5</ecNumber>
        </recommendedName>
        <alternativeName>
            <fullName evidence="3">CoaB</fullName>
        </alternativeName>
        <alternativeName>
            <fullName evidence="3">Phosphopantothenoylcysteine synthetase</fullName>
            <shortName evidence="3">PPC synthetase</shortName>
            <shortName evidence="3">PPC-S</shortName>
        </alternativeName>
    </domain>
</protein>
<feature type="domain" description="DNA/pantothenate metabolism flavoprotein C-terminal" evidence="6">
    <location>
        <begin position="183"/>
        <end position="390"/>
    </location>
</feature>
<evidence type="ECO:0000313" key="8">
    <source>
        <dbReference type="Proteomes" id="UP000078596"/>
    </source>
</evidence>
<feature type="domain" description="Flavoprotein" evidence="5">
    <location>
        <begin position="1"/>
        <end position="173"/>
    </location>
</feature>
<dbReference type="HAMAP" id="MF_02225">
    <property type="entry name" value="CoaBC"/>
    <property type="match status" value="1"/>
</dbReference>
<evidence type="ECO:0000256" key="4">
    <source>
        <dbReference type="RuleBase" id="RU364078"/>
    </source>
</evidence>
<keyword evidence="3 4" id="KW-0436">Ligase</keyword>
<dbReference type="GO" id="GO:0015941">
    <property type="term" value="P:pantothenate catabolic process"/>
    <property type="evidence" value="ECO:0007669"/>
    <property type="project" value="InterPro"/>
</dbReference>
<dbReference type="GO" id="GO:0046872">
    <property type="term" value="F:metal ion binding"/>
    <property type="evidence" value="ECO:0007669"/>
    <property type="project" value="UniProtKB-KW"/>
</dbReference>
<feature type="binding site" evidence="3">
    <location>
        <begin position="302"/>
        <end position="305"/>
    </location>
    <ligand>
        <name>CTP</name>
        <dbReference type="ChEBI" id="CHEBI:37563"/>
    </ligand>
</feature>
<evidence type="ECO:0000256" key="3">
    <source>
        <dbReference type="HAMAP-Rule" id="MF_02225"/>
    </source>
</evidence>
<dbReference type="OrthoDB" id="9802554at2"/>
<comment type="catalytic activity">
    <reaction evidence="3 4">
        <text>(R)-4'-phosphopantothenate + L-cysteine + CTP = N-[(R)-4-phosphopantothenoyl]-L-cysteine + CMP + diphosphate + H(+)</text>
        <dbReference type="Rhea" id="RHEA:19397"/>
        <dbReference type="ChEBI" id="CHEBI:10986"/>
        <dbReference type="ChEBI" id="CHEBI:15378"/>
        <dbReference type="ChEBI" id="CHEBI:33019"/>
        <dbReference type="ChEBI" id="CHEBI:35235"/>
        <dbReference type="ChEBI" id="CHEBI:37563"/>
        <dbReference type="ChEBI" id="CHEBI:59458"/>
        <dbReference type="ChEBI" id="CHEBI:60377"/>
        <dbReference type="EC" id="6.3.2.5"/>
    </reaction>
</comment>
<dbReference type="UniPathway" id="UPA00241">
    <property type="reaction ID" value="UER00353"/>
</dbReference>
<dbReference type="Pfam" id="PF02441">
    <property type="entry name" value="Flavoprotein"/>
    <property type="match status" value="1"/>
</dbReference>
<dbReference type="EC" id="6.3.2.5" evidence="3"/>
<dbReference type="Gene3D" id="3.40.50.1950">
    <property type="entry name" value="Flavin prenyltransferase-like"/>
    <property type="match status" value="1"/>
</dbReference>
<feature type="region of interest" description="Phosphopantothenoylcysteine decarboxylase" evidence="3">
    <location>
        <begin position="1"/>
        <end position="186"/>
    </location>
</feature>
<evidence type="ECO:0000259" key="5">
    <source>
        <dbReference type="Pfam" id="PF02441"/>
    </source>
</evidence>
<dbReference type="SUPFAM" id="SSF52507">
    <property type="entry name" value="Homo-oligomeric flavin-containing Cys decarboxylases, HFCD"/>
    <property type="match status" value="1"/>
</dbReference>
<dbReference type="InterPro" id="IPR035929">
    <property type="entry name" value="CoaB-like_sf"/>
</dbReference>
<dbReference type="STRING" id="1860122.A9404_08445"/>
<dbReference type="InterPro" id="IPR036551">
    <property type="entry name" value="Flavin_trans-like"/>
</dbReference>
<dbReference type="AlphaFoldDB" id="A0A191ZHR3"/>